<dbReference type="InterPro" id="IPR014710">
    <property type="entry name" value="RmlC-like_jellyroll"/>
</dbReference>
<accession>A0A2U1AV33</accession>
<dbReference type="GeneID" id="78295643"/>
<dbReference type="SUPFAM" id="SSF46689">
    <property type="entry name" value="Homeodomain-like"/>
    <property type="match status" value="1"/>
</dbReference>
<dbReference type="Gene3D" id="1.10.10.60">
    <property type="entry name" value="Homeodomain-like"/>
    <property type="match status" value="1"/>
</dbReference>
<dbReference type="InterPro" id="IPR050204">
    <property type="entry name" value="AraC_XylS_family_regulators"/>
</dbReference>
<evidence type="ECO:0000256" key="2">
    <source>
        <dbReference type="ARBA" id="ARBA00023125"/>
    </source>
</evidence>
<dbReference type="Pfam" id="PF12833">
    <property type="entry name" value="HTH_18"/>
    <property type="match status" value="1"/>
</dbReference>
<protein>
    <submittedName>
        <fullName evidence="5">AraC-like DNA-binding protein</fullName>
    </submittedName>
</protein>
<keyword evidence="6" id="KW-1185">Reference proteome</keyword>
<proteinExistence type="predicted"/>
<dbReference type="InterPro" id="IPR013096">
    <property type="entry name" value="Cupin_2"/>
</dbReference>
<evidence type="ECO:0000256" key="3">
    <source>
        <dbReference type="ARBA" id="ARBA00023163"/>
    </source>
</evidence>
<dbReference type="Pfam" id="PF07883">
    <property type="entry name" value="Cupin_2"/>
    <property type="match status" value="1"/>
</dbReference>
<evidence type="ECO:0000256" key="1">
    <source>
        <dbReference type="ARBA" id="ARBA00023015"/>
    </source>
</evidence>
<evidence type="ECO:0000259" key="4">
    <source>
        <dbReference type="PROSITE" id="PS01124"/>
    </source>
</evidence>
<dbReference type="CDD" id="cd02208">
    <property type="entry name" value="cupin_RmlC-like"/>
    <property type="match status" value="1"/>
</dbReference>
<dbReference type="GO" id="GO:0003700">
    <property type="term" value="F:DNA-binding transcription factor activity"/>
    <property type="evidence" value="ECO:0007669"/>
    <property type="project" value="InterPro"/>
</dbReference>
<feature type="domain" description="HTH araC/xylS-type" evidence="4">
    <location>
        <begin position="189"/>
        <end position="275"/>
    </location>
</feature>
<dbReference type="AlphaFoldDB" id="A0A2U1AV33"/>
<gene>
    <name evidence="5" type="ORF">C8D82_1173</name>
</gene>
<dbReference type="GO" id="GO:0043565">
    <property type="term" value="F:sequence-specific DNA binding"/>
    <property type="evidence" value="ECO:0007669"/>
    <property type="project" value="InterPro"/>
</dbReference>
<keyword evidence="1" id="KW-0805">Transcription regulation</keyword>
<evidence type="ECO:0000313" key="6">
    <source>
        <dbReference type="Proteomes" id="UP000245959"/>
    </source>
</evidence>
<sequence>MGSRIQNHRNGIVTLAPHLLPERRPLAELPTHRHEGEFEWFFCAEGGGVQAVGNWREPVRPGQLLLIPPGEPHVFAADPACGCRCEVLMMPYGFPEGEGAAAAEARLLLGFWRKRVLERGFIAGLPEEAARRGGELMRRIRRWSERPAFGGTLRTHAALLELLALAFELDDPPRYRLGTATPEHDAAIETVLYFLDNHFSRRISVAEAAQLAGMSRSVFHRRFTRETGMSFCVYLNRLRLRAAETLIADGASAENAAARCGFFSRSNFFDQRRRYGEECGKG</sequence>
<comment type="caution">
    <text evidence="5">The sequence shown here is derived from an EMBL/GenBank/DDBJ whole genome shotgun (WGS) entry which is preliminary data.</text>
</comment>
<dbReference type="InterPro" id="IPR037923">
    <property type="entry name" value="HTH-like"/>
</dbReference>
<keyword evidence="3" id="KW-0804">Transcription</keyword>
<dbReference type="RefSeq" id="WP_165833020.1">
    <property type="nucleotide sequence ID" value="NZ_CABMMC010000179.1"/>
</dbReference>
<evidence type="ECO:0000313" key="5">
    <source>
        <dbReference type="EMBL" id="PVY40284.1"/>
    </source>
</evidence>
<organism evidence="5 6">
    <name type="scientific">Victivallis vadensis</name>
    <dbReference type="NCBI Taxonomy" id="172901"/>
    <lineage>
        <taxon>Bacteria</taxon>
        <taxon>Pseudomonadati</taxon>
        <taxon>Lentisphaerota</taxon>
        <taxon>Lentisphaeria</taxon>
        <taxon>Victivallales</taxon>
        <taxon>Victivallaceae</taxon>
        <taxon>Victivallis</taxon>
    </lineage>
</organism>
<keyword evidence="2 5" id="KW-0238">DNA-binding</keyword>
<dbReference type="PROSITE" id="PS01124">
    <property type="entry name" value="HTH_ARAC_FAMILY_2"/>
    <property type="match status" value="1"/>
</dbReference>
<dbReference type="SMART" id="SM00342">
    <property type="entry name" value="HTH_ARAC"/>
    <property type="match status" value="1"/>
</dbReference>
<dbReference type="EMBL" id="QEKH01000017">
    <property type="protein sequence ID" value="PVY40284.1"/>
    <property type="molecule type" value="Genomic_DNA"/>
</dbReference>
<dbReference type="SUPFAM" id="SSF51215">
    <property type="entry name" value="Regulatory protein AraC"/>
    <property type="match status" value="1"/>
</dbReference>
<dbReference type="InterPro" id="IPR018060">
    <property type="entry name" value="HTH_AraC"/>
</dbReference>
<dbReference type="PANTHER" id="PTHR46796">
    <property type="entry name" value="HTH-TYPE TRANSCRIPTIONAL ACTIVATOR RHAS-RELATED"/>
    <property type="match status" value="1"/>
</dbReference>
<dbReference type="Gene3D" id="2.60.120.10">
    <property type="entry name" value="Jelly Rolls"/>
    <property type="match status" value="1"/>
</dbReference>
<reference evidence="5 6" key="1">
    <citation type="submission" date="2018-04" db="EMBL/GenBank/DDBJ databases">
        <title>Genomic Encyclopedia of Type Strains, Phase IV (KMG-IV): sequencing the most valuable type-strain genomes for metagenomic binning, comparative biology and taxonomic classification.</title>
        <authorList>
            <person name="Goeker M."/>
        </authorList>
    </citation>
    <scope>NUCLEOTIDE SEQUENCE [LARGE SCALE GENOMIC DNA]</scope>
    <source>
        <strain evidence="5 6">DSM 14823</strain>
    </source>
</reference>
<dbReference type="Proteomes" id="UP000245959">
    <property type="component" value="Unassembled WGS sequence"/>
</dbReference>
<name>A0A2U1AV33_9BACT</name>
<dbReference type="InterPro" id="IPR009057">
    <property type="entry name" value="Homeodomain-like_sf"/>
</dbReference>